<dbReference type="PANTHER" id="PTHR33144:SF45">
    <property type="entry name" value="TRANSPOSASE TNP1_EN_SPM-LIKE DOMAIN-CONTAINING PROTEIN"/>
    <property type="match status" value="1"/>
</dbReference>
<dbReference type="Proteomes" id="UP001157006">
    <property type="component" value="Chromosome 4"/>
</dbReference>
<evidence type="ECO:0000313" key="1">
    <source>
        <dbReference type="EMBL" id="CAI8610056.1"/>
    </source>
</evidence>
<dbReference type="Pfam" id="PF03004">
    <property type="entry name" value="Transposase_24"/>
    <property type="match status" value="1"/>
</dbReference>
<sequence length="364" mass="41693">MTTPYENMRLKRMEENKKKLEALNLHTLSQSLNKSSESSSKPSLSVKGRLKFVQPGELEVNKKHLQYEDDDVVKGDETEYDVAGDEAEDVVVGDEAEDVVVGDETKDVVKVAKSVYWDVKVINEVGNVSNTRLCVKDLVAKSEPDGTWIILDFDKDHCAIGQASGLLAGYLGVIIRMFKDFPIIFESWKDIPADTKTKFYESKIKCHFIVDDGHDKEFIFSSASKKLRDARSHLFRQYYRWDLTLEENLQNFPKHIGILENDWAVFVHYRRKEKTQKLAQKNAENRANLKAPHTLGSKSLARKKHELELRDGRTYSRGEMYAISHKKFDGSFVNEDAYNNNEKLQAAIKDSVSENEAFQKVFGK</sequence>
<proteinExistence type="predicted"/>
<dbReference type="AlphaFoldDB" id="A0AAV1AJS6"/>
<dbReference type="InterPro" id="IPR004252">
    <property type="entry name" value="Probable_transposase_24"/>
</dbReference>
<dbReference type="PANTHER" id="PTHR33144">
    <property type="entry name" value="OS10G0409366 PROTEIN-RELATED"/>
    <property type="match status" value="1"/>
</dbReference>
<name>A0AAV1AJS6_VICFA</name>
<organism evidence="1 2">
    <name type="scientific">Vicia faba</name>
    <name type="common">Broad bean</name>
    <name type="synonym">Faba vulgaris</name>
    <dbReference type="NCBI Taxonomy" id="3906"/>
    <lineage>
        <taxon>Eukaryota</taxon>
        <taxon>Viridiplantae</taxon>
        <taxon>Streptophyta</taxon>
        <taxon>Embryophyta</taxon>
        <taxon>Tracheophyta</taxon>
        <taxon>Spermatophyta</taxon>
        <taxon>Magnoliopsida</taxon>
        <taxon>eudicotyledons</taxon>
        <taxon>Gunneridae</taxon>
        <taxon>Pentapetalae</taxon>
        <taxon>rosids</taxon>
        <taxon>fabids</taxon>
        <taxon>Fabales</taxon>
        <taxon>Fabaceae</taxon>
        <taxon>Papilionoideae</taxon>
        <taxon>50 kb inversion clade</taxon>
        <taxon>NPAAA clade</taxon>
        <taxon>Hologalegina</taxon>
        <taxon>IRL clade</taxon>
        <taxon>Fabeae</taxon>
        <taxon>Vicia</taxon>
    </lineage>
</organism>
<evidence type="ECO:0000313" key="2">
    <source>
        <dbReference type="Proteomes" id="UP001157006"/>
    </source>
</evidence>
<dbReference type="EMBL" id="OX451739">
    <property type="protein sequence ID" value="CAI8610056.1"/>
    <property type="molecule type" value="Genomic_DNA"/>
</dbReference>
<gene>
    <name evidence="1" type="ORF">VFH_IV163760</name>
</gene>
<accession>A0AAV1AJS6</accession>
<keyword evidence="2" id="KW-1185">Reference proteome</keyword>
<protein>
    <submittedName>
        <fullName evidence="1">Uncharacterized protein</fullName>
    </submittedName>
</protein>
<reference evidence="1 2" key="1">
    <citation type="submission" date="2023-01" db="EMBL/GenBank/DDBJ databases">
        <authorList>
            <person name="Kreplak J."/>
        </authorList>
    </citation>
    <scope>NUCLEOTIDE SEQUENCE [LARGE SCALE GENOMIC DNA]</scope>
</reference>